<evidence type="ECO:0000313" key="3">
    <source>
        <dbReference type="Proteomes" id="UP001597085"/>
    </source>
</evidence>
<feature type="transmembrane region" description="Helical" evidence="1">
    <location>
        <begin position="36"/>
        <end position="61"/>
    </location>
</feature>
<dbReference type="AlphaFoldDB" id="A0ABD6CR46"/>
<reference evidence="2 3" key="1">
    <citation type="journal article" date="2019" name="Int. J. Syst. Evol. Microbiol.">
        <title>The Global Catalogue of Microorganisms (GCM) 10K type strain sequencing project: providing services to taxonomists for standard genome sequencing and annotation.</title>
        <authorList>
            <consortium name="The Broad Institute Genomics Platform"/>
            <consortium name="The Broad Institute Genome Sequencing Center for Infectious Disease"/>
            <person name="Wu L."/>
            <person name="Ma J."/>
        </authorList>
    </citation>
    <scope>NUCLEOTIDE SEQUENCE [LARGE SCALE GENOMIC DNA]</scope>
    <source>
        <strain evidence="2 3">CGMCC 1.12121</strain>
    </source>
</reference>
<keyword evidence="1" id="KW-0812">Transmembrane</keyword>
<feature type="transmembrane region" description="Helical" evidence="1">
    <location>
        <begin position="6"/>
        <end position="24"/>
    </location>
</feature>
<gene>
    <name evidence="2" type="ORF">ACFSBX_15105</name>
</gene>
<protein>
    <submittedName>
        <fullName evidence="2">Uncharacterized protein</fullName>
    </submittedName>
</protein>
<keyword evidence="3" id="KW-1185">Reference proteome</keyword>
<accession>A0ABD6CR46</accession>
<sequence>MISIEISGMLAVFLGLLGAGWIYLDGRKRSIETADMWAVGFFIGMFIPPIIGAVIVGVFYLRNRNPRQGNPYPVRQ</sequence>
<dbReference type="RefSeq" id="WP_256421822.1">
    <property type="nucleotide sequence ID" value="NZ_JANHDI010000009.1"/>
</dbReference>
<organism evidence="2 3">
    <name type="scientific">Halobellus rarus</name>
    <dbReference type="NCBI Taxonomy" id="1126237"/>
    <lineage>
        <taxon>Archaea</taxon>
        <taxon>Methanobacteriati</taxon>
        <taxon>Methanobacteriota</taxon>
        <taxon>Stenosarchaea group</taxon>
        <taxon>Halobacteria</taxon>
        <taxon>Halobacteriales</taxon>
        <taxon>Haloferacaceae</taxon>
        <taxon>Halobellus</taxon>
    </lineage>
</organism>
<dbReference type="EMBL" id="JBHUDK010000014">
    <property type="protein sequence ID" value="MFD1600282.1"/>
    <property type="molecule type" value="Genomic_DNA"/>
</dbReference>
<proteinExistence type="predicted"/>
<dbReference type="Proteomes" id="UP001597085">
    <property type="component" value="Unassembled WGS sequence"/>
</dbReference>
<evidence type="ECO:0000256" key="1">
    <source>
        <dbReference type="SAM" id="Phobius"/>
    </source>
</evidence>
<evidence type="ECO:0000313" key="2">
    <source>
        <dbReference type="EMBL" id="MFD1600282.1"/>
    </source>
</evidence>
<keyword evidence="1" id="KW-1133">Transmembrane helix</keyword>
<name>A0ABD6CR46_9EURY</name>
<keyword evidence="1" id="KW-0472">Membrane</keyword>
<comment type="caution">
    <text evidence="2">The sequence shown here is derived from an EMBL/GenBank/DDBJ whole genome shotgun (WGS) entry which is preliminary data.</text>
</comment>